<keyword evidence="5" id="KW-0808">Transferase</keyword>
<dbReference type="Pfam" id="PF00072">
    <property type="entry name" value="Response_reg"/>
    <property type="match status" value="1"/>
</dbReference>
<feature type="modified residue" description="4-aspartylphosphate" evidence="3">
    <location>
        <position position="58"/>
    </location>
</feature>
<evidence type="ECO:0000313" key="6">
    <source>
        <dbReference type="Proteomes" id="UP000176294"/>
    </source>
</evidence>
<keyword evidence="6" id="KW-1185">Reference proteome</keyword>
<dbReference type="GO" id="GO:0000160">
    <property type="term" value="P:phosphorelay signal transduction system"/>
    <property type="evidence" value="ECO:0007669"/>
    <property type="project" value="UniProtKB-KW"/>
</dbReference>
<evidence type="ECO:0000256" key="3">
    <source>
        <dbReference type="PROSITE-ProRule" id="PRU00169"/>
    </source>
</evidence>
<dbReference type="PROSITE" id="PS50110">
    <property type="entry name" value="RESPONSE_REGULATORY"/>
    <property type="match status" value="1"/>
</dbReference>
<feature type="domain" description="Response regulatory" evidence="4">
    <location>
        <begin position="9"/>
        <end position="127"/>
    </location>
</feature>
<keyword evidence="2" id="KW-0902">Two-component regulatory system</keyword>
<dbReference type="EMBL" id="MDZB01000108">
    <property type="protein sequence ID" value="OGX85306.1"/>
    <property type="molecule type" value="Genomic_DNA"/>
</dbReference>
<sequence>MSTDTQAKTILIAEDSSVILNLTRKILELQKYKILLAKNGGEVLKQLENNHIDCVLMDINIPVKDGMQCTREIRAHSDPKINALPIIAITGNANNYSMDQFREAGVTDYLPKPLDFDALVRVVKQYVG</sequence>
<dbReference type="STRING" id="1908237.BEN47_15225"/>
<comment type="caution">
    <text evidence="5">The sequence shown here is derived from an EMBL/GenBank/DDBJ whole genome shotgun (WGS) entry which is preliminary data.</text>
</comment>
<gene>
    <name evidence="5" type="ORF">BEN47_15225</name>
</gene>
<dbReference type="SUPFAM" id="SSF52172">
    <property type="entry name" value="CheY-like"/>
    <property type="match status" value="1"/>
</dbReference>
<keyword evidence="5" id="KW-0418">Kinase</keyword>
<dbReference type="InterPro" id="IPR011006">
    <property type="entry name" value="CheY-like_superfamily"/>
</dbReference>
<evidence type="ECO:0000259" key="4">
    <source>
        <dbReference type="PROSITE" id="PS50110"/>
    </source>
</evidence>
<dbReference type="RefSeq" id="WP_070728497.1">
    <property type="nucleotide sequence ID" value="NZ_MDZB01000108.1"/>
</dbReference>
<dbReference type="Proteomes" id="UP000176294">
    <property type="component" value="Unassembled WGS sequence"/>
</dbReference>
<evidence type="ECO:0000256" key="1">
    <source>
        <dbReference type="ARBA" id="ARBA00022553"/>
    </source>
</evidence>
<dbReference type="GO" id="GO:0016301">
    <property type="term" value="F:kinase activity"/>
    <property type="evidence" value="ECO:0007669"/>
    <property type="project" value="UniProtKB-KW"/>
</dbReference>
<accession>A0A1G1T365</accession>
<keyword evidence="1 3" id="KW-0597">Phosphoprotein</keyword>
<protein>
    <submittedName>
        <fullName evidence="5">Histidine kinase</fullName>
    </submittedName>
</protein>
<dbReference type="AlphaFoldDB" id="A0A1G1T365"/>
<proteinExistence type="predicted"/>
<reference evidence="5 6" key="1">
    <citation type="submission" date="2016-08" db="EMBL/GenBank/DDBJ databases">
        <title>Hymenobacter coccineus sp. nov., Hymenobacter lapidarius sp. nov. and Hymenobacter glacialis sp. nov., isolated from Antarctic soil.</title>
        <authorList>
            <person name="Sedlacek I."/>
            <person name="Kralova S."/>
            <person name="Kyrova K."/>
            <person name="Maslanova I."/>
            <person name="Stankova E."/>
            <person name="Vrbovska V."/>
            <person name="Nemec M."/>
            <person name="Bartak M."/>
            <person name="Svec P."/>
            <person name="Busse H.-J."/>
            <person name="Pantucek R."/>
        </authorList>
    </citation>
    <scope>NUCLEOTIDE SEQUENCE [LARGE SCALE GENOMIC DNA]</scope>
    <source>
        <strain evidence="5 6">CCM 8643</strain>
    </source>
</reference>
<dbReference type="Gene3D" id="3.40.50.2300">
    <property type="match status" value="1"/>
</dbReference>
<dbReference type="CDD" id="cd17546">
    <property type="entry name" value="REC_hyHK_CKI1_RcsC-like"/>
    <property type="match status" value="1"/>
</dbReference>
<dbReference type="InterPro" id="IPR001789">
    <property type="entry name" value="Sig_transdc_resp-reg_receiver"/>
</dbReference>
<dbReference type="PANTHER" id="PTHR45339:SF1">
    <property type="entry name" value="HYBRID SIGNAL TRANSDUCTION HISTIDINE KINASE J"/>
    <property type="match status" value="1"/>
</dbReference>
<name>A0A1G1T365_9BACT</name>
<organism evidence="5 6">
    <name type="scientific">Hymenobacter lapidarius</name>
    <dbReference type="NCBI Taxonomy" id="1908237"/>
    <lineage>
        <taxon>Bacteria</taxon>
        <taxon>Pseudomonadati</taxon>
        <taxon>Bacteroidota</taxon>
        <taxon>Cytophagia</taxon>
        <taxon>Cytophagales</taxon>
        <taxon>Hymenobacteraceae</taxon>
        <taxon>Hymenobacter</taxon>
    </lineage>
</organism>
<dbReference type="OrthoDB" id="9796457at2"/>
<evidence type="ECO:0000313" key="5">
    <source>
        <dbReference type="EMBL" id="OGX85306.1"/>
    </source>
</evidence>
<dbReference type="PANTHER" id="PTHR45339">
    <property type="entry name" value="HYBRID SIGNAL TRANSDUCTION HISTIDINE KINASE J"/>
    <property type="match status" value="1"/>
</dbReference>
<dbReference type="SMART" id="SM00448">
    <property type="entry name" value="REC"/>
    <property type="match status" value="1"/>
</dbReference>
<evidence type="ECO:0000256" key="2">
    <source>
        <dbReference type="ARBA" id="ARBA00023012"/>
    </source>
</evidence>